<dbReference type="GO" id="GO:0031410">
    <property type="term" value="C:cytoplasmic vesicle"/>
    <property type="evidence" value="ECO:0007669"/>
    <property type="project" value="UniProtKB-SubCell"/>
</dbReference>
<evidence type="ECO:0000313" key="27">
    <source>
        <dbReference type="Proteomes" id="UP000001073"/>
    </source>
</evidence>
<comment type="catalytic activity">
    <reaction evidence="23">
        <text>hexadecanoate + ATP + CoA = hexadecanoyl-CoA + AMP + diphosphate</text>
        <dbReference type="Rhea" id="RHEA:30751"/>
        <dbReference type="ChEBI" id="CHEBI:7896"/>
        <dbReference type="ChEBI" id="CHEBI:30616"/>
        <dbReference type="ChEBI" id="CHEBI:33019"/>
        <dbReference type="ChEBI" id="CHEBI:57287"/>
        <dbReference type="ChEBI" id="CHEBI:57379"/>
        <dbReference type="ChEBI" id="CHEBI:456215"/>
    </reaction>
</comment>
<dbReference type="InParanoid" id="G1RAT3"/>
<dbReference type="FunFam" id="3.40.50.12780:FF:000021">
    <property type="entry name" value="Long-chain-fatty-acid--CoA ligase ACSBG1 isoform 1"/>
    <property type="match status" value="1"/>
</dbReference>
<feature type="compositionally biased region" description="Polar residues" evidence="24">
    <location>
        <begin position="35"/>
        <end position="51"/>
    </location>
</feature>
<evidence type="ECO:0000256" key="2">
    <source>
        <dbReference type="ARBA" id="ARBA00004236"/>
    </source>
</evidence>
<comment type="function">
    <text evidence="22">Catalyzes the conversion of fatty acids such as long-chain and very long-chain fatty acids to their active form acyl-CoAs for both synthesis of cellular lipids, and degradation via beta-oxidation. Can activate diverse saturated, monosaturated and polyunsaturated fatty acids.</text>
</comment>
<dbReference type="eggNOG" id="KOG1256">
    <property type="taxonomic scope" value="Eukaryota"/>
</dbReference>
<keyword evidence="8" id="KW-0547">Nucleotide-binding</keyword>
<keyword evidence="12" id="KW-0492">Microsome</keyword>
<dbReference type="InterPro" id="IPR042099">
    <property type="entry name" value="ANL_N_sf"/>
</dbReference>
<dbReference type="PANTHER" id="PTHR43272:SF93">
    <property type="entry name" value="ACYL-COA SYNTHETASE BUBBLEGUM FAMILY MEMBER 1"/>
    <property type="match status" value="1"/>
</dbReference>
<evidence type="ECO:0000256" key="8">
    <source>
        <dbReference type="ARBA" id="ARBA00022741"/>
    </source>
</evidence>
<evidence type="ECO:0000256" key="7">
    <source>
        <dbReference type="ARBA" id="ARBA00022598"/>
    </source>
</evidence>
<dbReference type="Proteomes" id="UP000001073">
    <property type="component" value="Chromosome 6"/>
</dbReference>
<dbReference type="Gene3D" id="3.40.50.980">
    <property type="match status" value="1"/>
</dbReference>
<dbReference type="GeneTree" id="ENSGT00940000160380"/>
<sequence>MPRNSGAGYGCPHGDPSMLDSRETPQGSRQDRIVGTTQEKLKTSSLTDRQPLSKESLNHALELSVPEKVNNAQWDAPEEALWTTRADGRVRLRIDPSCPQLPYTVHRMFYEALDKYGDLSALGFKRQDKWEHISYSQYYLLARRAAKGFLKLGLKQAHSVAILGFNSPEWFFSAVGTVFAGGIVTGIYTTSSPEACQYIAYDCCANVIVVDTQKQLEKILKIWKQLPHLKAVVIYKEPPPNKMANVYTMEEFMELGNEVPEEALDAIIDTQQPNQCCVLVYTSGTTGNPKGVMLSQDNGSLVNTLREVEPTSHMGVPRVWEKIMERIQEVAAQSGFIRRKMLLWAMSVTLEQNLTCPGSDLKPFTTRLADYLVLAKVRQALGFAKCQKNFYGAAPMTAETQRFFLGLNIRLYAGYGLSETSGPHFMSSPYNYRLYSSGKVVPGCRVKLVNQDAEGIGEICLWGRTIFMGYLNMEDKTYEAIDEEGWLHTGDAGRLDADGFLYITGRLKELIITAGGENVPPVPIEEAVKMELPIISNAMLIGDQRKFLSMLLTLKCTLDPDTSDPTDNLTEQAVEFCQRVGSRATMVSEIVGKKDEAVYQAIEEGIRRVNMNAAARPYHIQKWAILERDFSISGGELGPTMKLKRLTVLEKYKDIIDSFYQQQKM</sequence>
<keyword evidence="14" id="KW-0472">Membrane</keyword>
<dbReference type="HOGENOM" id="CLU_000022_45_5_1"/>
<keyword evidence="7" id="KW-0436">Ligase</keyword>
<dbReference type="GO" id="GO:0005886">
    <property type="term" value="C:plasma membrane"/>
    <property type="evidence" value="ECO:0007669"/>
    <property type="project" value="UniProtKB-SubCell"/>
</dbReference>
<dbReference type="PANTHER" id="PTHR43272">
    <property type="entry name" value="LONG-CHAIN-FATTY-ACID--COA LIGASE"/>
    <property type="match status" value="1"/>
</dbReference>
<comment type="catalytic activity">
    <reaction evidence="17">
        <text>(E)-hexadec-2-enoate + ATP + CoA = (2E)-hexadecenoyl-CoA + AMP + diphosphate</text>
        <dbReference type="Rhea" id="RHEA:36139"/>
        <dbReference type="ChEBI" id="CHEBI:30616"/>
        <dbReference type="ChEBI" id="CHEBI:33019"/>
        <dbReference type="ChEBI" id="CHEBI:57287"/>
        <dbReference type="ChEBI" id="CHEBI:61526"/>
        <dbReference type="ChEBI" id="CHEBI:72745"/>
        <dbReference type="ChEBI" id="CHEBI:456215"/>
    </reaction>
</comment>
<dbReference type="CDD" id="cd05933">
    <property type="entry name" value="ACSBG_like"/>
    <property type="match status" value="1"/>
</dbReference>
<gene>
    <name evidence="26" type="primary">ACSBG1</name>
</gene>
<keyword evidence="27" id="KW-1185">Reference proteome</keyword>
<evidence type="ECO:0000256" key="14">
    <source>
        <dbReference type="ARBA" id="ARBA00023136"/>
    </source>
</evidence>
<dbReference type="Gene3D" id="3.40.50.12780">
    <property type="entry name" value="N-terminal domain of ligase-like"/>
    <property type="match status" value="1"/>
</dbReference>
<keyword evidence="11" id="KW-0067">ATP-binding</keyword>
<evidence type="ECO:0000256" key="20">
    <source>
        <dbReference type="ARBA" id="ARBA00040478"/>
    </source>
</evidence>
<evidence type="ECO:0000256" key="17">
    <source>
        <dbReference type="ARBA" id="ARBA00036716"/>
    </source>
</evidence>
<evidence type="ECO:0000313" key="26">
    <source>
        <dbReference type="Ensembl" id="ENSNLEP00000010330.2"/>
    </source>
</evidence>
<dbReference type="GO" id="GO:0004467">
    <property type="term" value="F:long-chain fatty acid-CoA ligase activity"/>
    <property type="evidence" value="ECO:0007669"/>
    <property type="project" value="UniProtKB-EC"/>
</dbReference>
<dbReference type="PROSITE" id="PS00455">
    <property type="entry name" value="AMP_BINDING"/>
    <property type="match status" value="1"/>
</dbReference>
<dbReference type="Ensembl" id="ENSNLET00000010837.3">
    <property type="protein sequence ID" value="ENSNLEP00000010330.2"/>
    <property type="gene ID" value="ENSNLEG00000008482.3"/>
</dbReference>
<dbReference type="InterPro" id="IPR020845">
    <property type="entry name" value="AMP-binding_CS"/>
</dbReference>
<keyword evidence="6" id="KW-0597">Phosphoprotein</keyword>
<keyword evidence="5" id="KW-0963">Cytoplasm</keyword>
<dbReference type="EMBL" id="ADFV01087477">
    <property type="status" value="NOT_ANNOTATED_CDS"/>
    <property type="molecule type" value="Genomic_DNA"/>
</dbReference>
<feature type="region of interest" description="Disordered" evidence="24">
    <location>
        <begin position="1"/>
        <end position="51"/>
    </location>
</feature>
<dbReference type="EMBL" id="ADFV01087475">
    <property type="status" value="NOT_ANNOTATED_CDS"/>
    <property type="molecule type" value="Genomic_DNA"/>
</dbReference>
<evidence type="ECO:0000256" key="16">
    <source>
        <dbReference type="ARBA" id="ARBA00026121"/>
    </source>
</evidence>
<evidence type="ECO:0000256" key="22">
    <source>
        <dbReference type="ARBA" id="ARBA00045256"/>
    </source>
</evidence>
<evidence type="ECO:0000256" key="6">
    <source>
        <dbReference type="ARBA" id="ARBA00022553"/>
    </source>
</evidence>
<dbReference type="Pfam" id="PF23562">
    <property type="entry name" value="AMP-binding_C_3"/>
    <property type="match status" value="1"/>
</dbReference>
<evidence type="ECO:0000256" key="19">
    <source>
        <dbReference type="ARBA" id="ARBA00038034"/>
    </source>
</evidence>
<evidence type="ECO:0000259" key="25">
    <source>
        <dbReference type="Pfam" id="PF00501"/>
    </source>
</evidence>
<reference evidence="26" key="2">
    <citation type="submission" date="2025-08" db="UniProtKB">
        <authorList>
            <consortium name="Ensembl"/>
        </authorList>
    </citation>
    <scope>IDENTIFICATION</scope>
</reference>
<dbReference type="EC" id="6.2.1.3" evidence="16"/>
<keyword evidence="4" id="KW-1003">Cell membrane</keyword>
<dbReference type="GO" id="GO:0031957">
    <property type="term" value="F:very long-chain fatty acid-CoA ligase activity"/>
    <property type="evidence" value="ECO:0007669"/>
    <property type="project" value="Ensembl"/>
</dbReference>
<dbReference type="GO" id="GO:0000038">
    <property type="term" value="P:very long-chain fatty acid metabolic process"/>
    <property type="evidence" value="ECO:0007669"/>
    <property type="project" value="Ensembl"/>
</dbReference>
<evidence type="ECO:0000256" key="1">
    <source>
        <dbReference type="ARBA" id="ARBA00004144"/>
    </source>
</evidence>
<dbReference type="Pfam" id="PF00501">
    <property type="entry name" value="AMP-binding"/>
    <property type="match status" value="2"/>
</dbReference>
<evidence type="ECO:0000256" key="15">
    <source>
        <dbReference type="ARBA" id="ARBA00023329"/>
    </source>
</evidence>
<dbReference type="EMBL" id="ADFV01087473">
    <property type="status" value="NOT_ANNOTATED_CDS"/>
    <property type="molecule type" value="Genomic_DNA"/>
</dbReference>
<dbReference type="FunCoup" id="G1RAT3">
    <property type="interactions" value="266"/>
</dbReference>
<reference evidence="26 27" key="1">
    <citation type="submission" date="2012-10" db="EMBL/GenBank/DDBJ databases">
        <authorList>
            <consortium name="Gibbon Genome Sequencing Consortium"/>
        </authorList>
    </citation>
    <scope>NUCLEOTIDE SEQUENCE [LARGE SCALE GENOMIC DNA]</scope>
</reference>
<evidence type="ECO:0000256" key="24">
    <source>
        <dbReference type="SAM" id="MobiDB-lite"/>
    </source>
</evidence>
<dbReference type="GO" id="GO:0005524">
    <property type="term" value="F:ATP binding"/>
    <property type="evidence" value="ECO:0007669"/>
    <property type="project" value="UniProtKB-KW"/>
</dbReference>
<dbReference type="GO" id="GO:0051384">
    <property type="term" value="P:response to glucocorticoid"/>
    <property type="evidence" value="ECO:0007669"/>
    <property type="project" value="Ensembl"/>
</dbReference>
<dbReference type="SUPFAM" id="SSF56801">
    <property type="entry name" value="Acetyl-CoA synthetase-like"/>
    <property type="match status" value="1"/>
</dbReference>
<accession>G1RAT3</accession>
<dbReference type="GO" id="GO:0005783">
    <property type="term" value="C:endoplasmic reticulum"/>
    <property type="evidence" value="ECO:0007669"/>
    <property type="project" value="Ensembl"/>
</dbReference>
<keyword evidence="10" id="KW-0276">Fatty acid metabolism</keyword>
<evidence type="ECO:0000256" key="4">
    <source>
        <dbReference type="ARBA" id="ARBA00022475"/>
    </source>
</evidence>
<proteinExistence type="inferred from homology"/>
<evidence type="ECO:0000256" key="11">
    <source>
        <dbReference type="ARBA" id="ARBA00022840"/>
    </source>
</evidence>
<evidence type="ECO:0000256" key="21">
    <source>
        <dbReference type="ARBA" id="ARBA00043191"/>
    </source>
</evidence>
<organism evidence="26 27">
    <name type="scientific">Nomascus leucogenys</name>
    <name type="common">Northern white-cheeked gibbon</name>
    <name type="synonym">Hylobates leucogenys</name>
    <dbReference type="NCBI Taxonomy" id="61853"/>
    <lineage>
        <taxon>Eukaryota</taxon>
        <taxon>Metazoa</taxon>
        <taxon>Chordata</taxon>
        <taxon>Craniata</taxon>
        <taxon>Vertebrata</taxon>
        <taxon>Euteleostomi</taxon>
        <taxon>Mammalia</taxon>
        <taxon>Eutheria</taxon>
        <taxon>Euarchontoglires</taxon>
        <taxon>Primates</taxon>
        <taxon>Haplorrhini</taxon>
        <taxon>Catarrhini</taxon>
        <taxon>Hylobatidae</taxon>
        <taxon>Nomascus</taxon>
    </lineage>
</organism>
<comment type="catalytic activity">
    <reaction evidence="18">
        <text>a long-chain fatty acid + ATP + CoA = a long-chain fatty acyl-CoA + AMP + diphosphate</text>
        <dbReference type="Rhea" id="RHEA:15421"/>
        <dbReference type="ChEBI" id="CHEBI:30616"/>
        <dbReference type="ChEBI" id="CHEBI:33019"/>
        <dbReference type="ChEBI" id="CHEBI:57287"/>
        <dbReference type="ChEBI" id="CHEBI:57560"/>
        <dbReference type="ChEBI" id="CHEBI:83139"/>
        <dbReference type="ChEBI" id="CHEBI:456215"/>
        <dbReference type="EC" id="6.2.1.3"/>
    </reaction>
</comment>
<dbReference type="AlphaFoldDB" id="G1RAT3"/>
<dbReference type="STRING" id="61853.ENSNLEP00000010330"/>
<evidence type="ECO:0000256" key="18">
    <source>
        <dbReference type="ARBA" id="ARBA00036813"/>
    </source>
</evidence>
<comment type="similarity">
    <text evidence="19">Belongs to the ATP-dependent AMP-binding enzyme family. Bubblegum subfamily.</text>
</comment>
<evidence type="ECO:0000256" key="5">
    <source>
        <dbReference type="ARBA" id="ARBA00022490"/>
    </source>
</evidence>
<evidence type="ECO:0000256" key="23">
    <source>
        <dbReference type="ARBA" id="ARBA00049177"/>
    </source>
</evidence>
<evidence type="ECO:0000256" key="9">
    <source>
        <dbReference type="ARBA" id="ARBA00022824"/>
    </source>
</evidence>
<name>G1RAT3_NOMLE</name>
<reference evidence="26" key="3">
    <citation type="submission" date="2025-09" db="UniProtKB">
        <authorList>
            <consortium name="Ensembl"/>
        </authorList>
    </citation>
    <scope>IDENTIFICATION</scope>
</reference>
<evidence type="ECO:0000256" key="10">
    <source>
        <dbReference type="ARBA" id="ARBA00022832"/>
    </source>
</evidence>
<keyword evidence="13" id="KW-0443">Lipid metabolism</keyword>
<dbReference type="EMBL" id="ADFV01087476">
    <property type="status" value="NOT_ANNOTATED_CDS"/>
    <property type="molecule type" value="Genomic_DNA"/>
</dbReference>
<evidence type="ECO:0000256" key="13">
    <source>
        <dbReference type="ARBA" id="ARBA00023098"/>
    </source>
</evidence>
<evidence type="ECO:0000256" key="12">
    <source>
        <dbReference type="ARBA" id="ARBA00022848"/>
    </source>
</evidence>
<comment type="subcellular location">
    <subcellularLocation>
        <location evidence="2">Cell membrane</location>
    </subcellularLocation>
    <subcellularLocation>
        <location evidence="3">Cytoplasmic vesicle</location>
    </subcellularLocation>
    <subcellularLocation>
        <location evidence="1">Microsome</location>
    </subcellularLocation>
</comment>
<feature type="domain" description="AMP-dependent synthetase/ligase" evidence="25">
    <location>
        <begin position="299"/>
        <end position="471"/>
    </location>
</feature>
<keyword evidence="15" id="KW-0968">Cytoplasmic vesicle</keyword>
<dbReference type="EMBL" id="ADFV01087472">
    <property type="status" value="NOT_ANNOTATED_CDS"/>
    <property type="molecule type" value="Genomic_DNA"/>
</dbReference>
<protein>
    <recommendedName>
        <fullName evidence="20">Long-chain-fatty-acid--CoA ligase ACSBG1</fullName>
        <ecNumber evidence="16">6.2.1.3</ecNumber>
    </recommendedName>
    <alternativeName>
        <fullName evidence="21">Acyl-CoA synthetase bubblegum family member 1</fullName>
    </alternativeName>
</protein>
<evidence type="ECO:0000256" key="3">
    <source>
        <dbReference type="ARBA" id="ARBA00004541"/>
    </source>
</evidence>
<dbReference type="OMA" id="IGDHRKY"/>
<feature type="domain" description="AMP-dependent synthetase/ligase" evidence="25">
    <location>
        <begin position="111"/>
        <end position="298"/>
    </location>
</feature>
<dbReference type="InterPro" id="IPR000873">
    <property type="entry name" value="AMP-dep_synth/lig_dom"/>
</dbReference>
<dbReference type="EMBL" id="ADFV01087474">
    <property type="status" value="NOT_ANNOTATED_CDS"/>
    <property type="molecule type" value="Genomic_DNA"/>
</dbReference>
<keyword evidence="9" id="KW-0256">Endoplasmic reticulum</keyword>